<accession>A0ABM1Y1F0</accession>
<protein>
    <recommendedName>
        <fullName evidence="4">Secreted protein</fullName>
    </recommendedName>
</protein>
<feature type="region of interest" description="Disordered" evidence="1">
    <location>
        <begin position="31"/>
        <end position="57"/>
    </location>
</feature>
<dbReference type="RefSeq" id="XP_019554853.3">
    <property type="nucleotide sequence ID" value="XM_019699308.3"/>
</dbReference>
<evidence type="ECO:0000256" key="1">
    <source>
        <dbReference type="SAM" id="MobiDB-lite"/>
    </source>
</evidence>
<proteinExistence type="predicted"/>
<evidence type="ECO:0000313" key="3">
    <source>
        <dbReference type="Proteomes" id="UP000069940"/>
    </source>
</evidence>
<feature type="region of interest" description="Disordered" evidence="1">
    <location>
        <begin position="86"/>
        <end position="107"/>
    </location>
</feature>
<dbReference type="GeneID" id="109424226"/>
<name>A0ABM1Y1F0_AEDAL</name>
<sequence length="179" mass="20717">MCSECRDSIPFKWCIMDDDLQPLRSEECLEQNNNNVTADDESEGAVGGSVEADDTDPEIKLEEIVWSEEEFDRDPHRACFYDAYRSGAGSPELDDSTENAGTTTPERKPLALMDDWDLWDYMDEETLKQRLKFHPELLEQITRKRKRRAGLDESDDDDLCAVMERHAKVTKFNEHTTVY</sequence>
<reference evidence="2" key="2">
    <citation type="submission" date="2025-05" db="UniProtKB">
        <authorList>
            <consortium name="EnsemblMetazoa"/>
        </authorList>
    </citation>
    <scope>IDENTIFICATION</scope>
    <source>
        <strain evidence="2">Foshan</strain>
    </source>
</reference>
<organism evidence="2 3">
    <name type="scientific">Aedes albopictus</name>
    <name type="common">Asian tiger mosquito</name>
    <name type="synonym">Stegomyia albopicta</name>
    <dbReference type="NCBI Taxonomy" id="7160"/>
    <lineage>
        <taxon>Eukaryota</taxon>
        <taxon>Metazoa</taxon>
        <taxon>Ecdysozoa</taxon>
        <taxon>Arthropoda</taxon>
        <taxon>Hexapoda</taxon>
        <taxon>Insecta</taxon>
        <taxon>Pterygota</taxon>
        <taxon>Neoptera</taxon>
        <taxon>Endopterygota</taxon>
        <taxon>Diptera</taxon>
        <taxon>Nematocera</taxon>
        <taxon>Culicoidea</taxon>
        <taxon>Culicidae</taxon>
        <taxon>Culicinae</taxon>
        <taxon>Aedini</taxon>
        <taxon>Aedes</taxon>
        <taxon>Stegomyia</taxon>
    </lineage>
</organism>
<reference evidence="3" key="1">
    <citation type="journal article" date="2015" name="Proc. Natl. Acad. Sci. U.S.A.">
        <title>Genome sequence of the Asian Tiger mosquito, Aedes albopictus, reveals insights into its biology, genetics, and evolution.</title>
        <authorList>
            <person name="Chen X.G."/>
            <person name="Jiang X."/>
            <person name="Gu J."/>
            <person name="Xu M."/>
            <person name="Wu Y."/>
            <person name="Deng Y."/>
            <person name="Zhang C."/>
            <person name="Bonizzoni M."/>
            <person name="Dermauw W."/>
            <person name="Vontas J."/>
            <person name="Armbruster P."/>
            <person name="Huang X."/>
            <person name="Yang Y."/>
            <person name="Zhang H."/>
            <person name="He W."/>
            <person name="Peng H."/>
            <person name="Liu Y."/>
            <person name="Wu K."/>
            <person name="Chen J."/>
            <person name="Lirakis M."/>
            <person name="Topalis P."/>
            <person name="Van Leeuwen T."/>
            <person name="Hall A.B."/>
            <person name="Jiang X."/>
            <person name="Thorpe C."/>
            <person name="Mueller R.L."/>
            <person name="Sun C."/>
            <person name="Waterhouse R.M."/>
            <person name="Yan G."/>
            <person name="Tu Z.J."/>
            <person name="Fang X."/>
            <person name="James A.A."/>
        </authorList>
    </citation>
    <scope>NUCLEOTIDE SEQUENCE [LARGE SCALE GENOMIC DNA]</scope>
    <source>
        <strain evidence="3">Foshan</strain>
    </source>
</reference>
<dbReference type="Proteomes" id="UP000069940">
    <property type="component" value="Unassembled WGS sequence"/>
</dbReference>
<evidence type="ECO:0008006" key="4">
    <source>
        <dbReference type="Google" id="ProtNLM"/>
    </source>
</evidence>
<dbReference type="EnsemblMetazoa" id="AALFPA23_004800.R5961">
    <property type="protein sequence ID" value="AALFPA23_004800.P5961"/>
    <property type="gene ID" value="AALFPA23_004800"/>
</dbReference>
<keyword evidence="3" id="KW-1185">Reference proteome</keyword>
<evidence type="ECO:0000313" key="2">
    <source>
        <dbReference type="EnsemblMetazoa" id="AALFPA23_004800.P5961"/>
    </source>
</evidence>